<evidence type="ECO:0000313" key="1">
    <source>
        <dbReference type="EMBL" id="GAA1636669.1"/>
    </source>
</evidence>
<name>A0ABN2F9G9_9ACTN</name>
<protein>
    <submittedName>
        <fullName evidence="1">Uncharacterized protein</fullName>
    </submittedName>
</protein>
<proteinExistence type="predicted"/>
<accession>A0ABN2F9G9</accession>
<organism evidence="1 2">
    <name type="scientific">Nonomuraea maheshkhaliensis</name>
    <dbReference type="NCBI Taxonomy" id="419590"/>
    <lineage>
        <taxon>Bacteria</taxon>
        <taxon>Bacillati</taxon>
        <taxon>Actinomycetota</taxon>
        <taxon>Actinomycetes</taxon>
        <taxon>Streptosporangiales</taxon>
        <taxon>Streptosporangiaceae</taxon>
        <taxon>Nonomuraea</taxon>
    </lineage>
</organism>
<dbReference type="EMBL" id="BAAAMU010000024">
    <property type="protein sequence ID" value="GAA1636669.1"/>
    <property type="molecule type" value="Genomic_DNA"/>
</dbReference>
<evidence type="ECO:0000313" key="2">
    <source>
        <dbReference type="Proteomes" id="UP001500064"/>
    </source>
</evidence>
<dbReference type="Proteomes" id="UP001500064">
    <property type="component" value="Unassembled WGS sequence"/>
</dbReference>
<gene>
    <name evidence="1" type="ORF">GCM10009733_037230</name>
</gene>
<sequence>MEVHDMKAFIRFLLGDPLGQSADGGTIGAGLSAALRKHYSAQDAEHYLRRWSAERHDVRDNTRR</sequence>
<keyword evidence="2" id="KW-1185">Reference proteome</keyword>
<comment type="caution">
    <text evidence="1">The sequence shown here is derived from an EMBL/GenBank/DDBJ whole genome shotgun (WGS) entry which is preliminary data.</text>
</comment>
<reference evidence="1 2" key="1">
    <citation type="journal article" date="2019" name="Int. J. Syst. Evol. Microbiol.">
        <title>The Global Catalogue of Microorganisms (GCM) 10K type strain sequencing project: providing services to taxonomists for standard genome sequencing and annotation.</title>
        <authorList>
            <consortium name="The Broad Institute Genomics Platform"/>
            <consortium name="The Broad Institute Genome Sequencing Center for Infectious Disease"/>
            <person name="Wu L."/>
            <person name="Ma J."/>
        </authorList>
    </citation>
    <scope>NUCLEOTIDE SEQUENCE [LARGE SCALE GENOMIC DNA]</scope>
    <source>
        <strain evidence="1 2">JCM 13929</strain>
    </source>
</reference>